<feature type="region of interest" description="Disordered" evidence="7">
    <location>
        <begin position="732"/>
        <end position="753"/>
    </location>
</feature>
<dbReference type="PANTHER" id="PTHR10037">
    <property type="entry name" value="VOLTAGE-GATED CATION CHANNEL CALCIUM AND SODIUM"/>
    <property type="match status" value="1"/>
</dbReference>
<dbReference type="PROSITE" id="PS00018">
    <property type="entry name" value="EF_HAND_1"/>
    <property type="match status" value="1"/>
</dbReference>
<dbReference type="PANTHER" id="PTHR10037:SF62">
    <property type="entry name" value="SODIUM CHANNEL PROTEIN 60E"/>
    <property type="match status" value="1"/>
</dbReference>
<dbReference type="Gene3D" id="1.20.120.350">
    <property type="entry name" value="Voltage-gated potassium channels. Chain C"/>
    <property type="match status" value="1"/>
</dbReference>
<dbReference type="Pfam" id="PF05050">
    <property type="entry name" value="Methyltransf_21"/>
    <property type="match status" value="1"/>
</dbReference>
<evidence type="ECO:0000259" key="9">
    <source>
        <dbReference type="PROSITE" id="PS50222"/>
    </source>
</evidence>
<dbReference type="GO" id="GO:0001518">
    <property type="term" value="C:voltage-gated sodium channel complex"/>
    <property type="evidence" value="ECO:0007669"/>
    <property type="project" value="TreeGrafter"/>
</dbReference>
<evidence type="ECO:0000256" key="7">
    <source>
        <dbReference type="SAM" id="MobiDB-lite"/>
    </source>
</evidence>
<dbReference type="SUPFAM" id="SSF81324">
    <property type="entry name" value="Voltage-gated potassium channels"/>
    <property type="match status" value="1"/>
</dbReference>
<evidence type="ECO:0000256" key="5">
    <source>
        <dbReference type="ARBA" id="ARBA00023136"/>
    </source>
</evidence>
<keyword evidence="5 8" id="KW-0472">Membrane</keyword>
<comment type="subcellular location">
    <subcellularLocation>
        <location evidence="1">Membrane</location>
        <topology evidence="1">Multi-pass membrane protein</topology>
    </subcellularLocation>
</comment>
<feature type="transmembrane region" description="Helical" evidence="8">
    <location>
        <begin position="567"/>
        <end position="592"/>
    </location>
</feature>
<name>A0A812S1G1_9DINO</name>
<keyword evidence="4 8" id="KW-1133">Transmembrane helix</keyword>
<evidence type="ECO:0000256" key="1">
    <source>
        <dbReference type="ARBA" id="ARBA00004141"/>
    </source>
</evidence>
<dbReference type="SUPFAM" id="SSF47473">
    <property type="entry name" value="EF-hand"/>
    <property type="match status" value="1"/>
</dbReference>
<dbReference type="Proteomes" id="UP000601435">
    <property type="component" value="Unassembled WGS sequence"/>
</dbReference>
<dbReference type="GO" id="GO:0005509">
    <property type="term" value="F:calcium ion binding"/>
    <property type="evidence" value="ECO:0007669"/>
    <property type="project" value="InterPro"/>
</dbReference>
<evidence type="ECO:0000256" key="6">
    <source>
        <dbReference type="SAM" id="Coils"/>
    </source>
</evidence>
<feature type="transmembrane region" description="Helical" evidence="8">
    <location>
        <begin position="379"/>
        <end position="402"/>
    </location>
</feature>
<keyword evidence="11" id="KW-1185">Reference proteome</keyword>
<feature type="coiled-coil region" evidence="6">
    <location>
        <begin position="593"/>
        <end position="627"/>
    </location>
</feature>
<dbReference type="Gene3D" id="1.10.238.10">
    <property type="entry name" value="EF-hand"/>
    <property type="match status" value="1"/>
</dbReference>
<evidence type="ECO:0000313" key="10">
    <source>
        <dbReference type="EMBL" id="CAE7457680.1"/>
    </source>
</evidence>
<proteinExistence type="predicted"/>
<dbReference type="PROSITE" id="PS50222">
    <property type="entry name" value="EF_HAND_2"/>
    <property type="match status" value="1"/>
</dbReference>
<feature type="transmembrane region" description="Helical" evidence="8">
    <location>
        <begin position="479"/>
        <end position="507"/>
    </location>
</feature>
<dbReference type="InterPro" id="IPR002048">
    <property type="entry name" value="EF_hand_dom"/>
</dbReference>
<feature type="transmembrane region" description="Helical" evidence="8">
    <location>
        <begin position="414"/>
        <end position="440"/>
    </location>
</feature>
<gene>
    <name evidence="10" type="primary">Scn10a</name>
    <name evidence="10" type="ORF">SNEC2469_LOCUS12759</name>
</gene>
<dbReference type="InterPro" id="IPR005821">
    <property type="entry name" value="Ion_trans_dom"/>
</dbReference>
<reference evidence="10" key="1">
    <citation type="submission" date="2021-02" db="EMBL/GenBank/DDBJ databases">
        <authorList>
            <person name="Dougan E. K."/>
            <person name="Rhodes N."/>
            <person name="Thang M."/>
            <person name="Chan C."/>
        </authorList>
    </citation>
    <scope>NUCLEOTIDE SEQUENCE</scope>
</reference>
<evidence type="ECO:0000256" key="8">
    <source>
        <dbReference type="SAM" id="Phobius"/>
    </source>
</evidence>
<dbReference type="Pfam" id="PF00520">
    <property type="entry name" value="Ion_trans"/>
    <property type="match status" value="1"/>
</dbReference>
<dbReference type="InterPro" id="IPR006342">
    <property type="entry name" value="FkbM_mtfrase"/>
</dbReference>
<keyword evidence="2 8" id="KW-0812">Transmembrane</keyword>
<evidence type="ECO:0000256" key="2">
    <source>
        <dbReference type="ARBA" id="ARBA00022692"/>
    </source>
</evidence>
<accession>A0A812S1G1</accession>
<dbReference type="SMART" id="SM00054">
    <property type="entry name" value="EFh"/>
    <property type="match status" value="2"/>
</dbReference>
<dbReference type="InterPro" id="IPR011992">
    <property type="entry name" value="EF-hand-dom_pair"/>
</dbReference>
<dbReference type="AlphaFoldDB" id="A0A812S1G1"/>
<dbReference type="EMBL" id="CAJNJA010020295">
    <property type="protein sequence ID" value="CAE7457680.1"/>
    <property type="molecule type" value="Genomic_DNA"/>
</dbReference>
<protein>
    <submittedName>
        <fullName evidence="10">Scn10a protein</fullName>
    </submittedName>
</protein>
<feature type="compositionally biased region" description="Pro residues" evidence="7">
    <location>
        <begin position="234"/>
        <end position="243"/>
    </location>
</feature>
<feature type="compositionally biased region" description="Basic and acidic residues" evidence="7">
    <location>
        <begin position="743"/>
        <end position="753"/>
    </location>
</feature>
<dbReference type="CDD" id="cd00051">
    <property type="entry name" value="EFh"/>
    <property type="match status" value="1"/>
</dbReference>
<comment type="caution">
    <text evidence="10">The sequence shown here is derived from an EMBL/GenBank/DDBJ whole genome shotgun (WGS) entry which is preliminary data.</text>
</comment>
<feature type="transmembrane region" description="Helical" evidence="8">
    <location>
        <begin position="528"/>
        <end position="547"/>
    </location>
</feature>
<dbReference type="Pfam" id="PF00036">
    <property type="entry name" value="EF-hand_1"/>
    <property type="match status" value="1"/>
</dbReference>
<keyword evidence="6" id="KW-0175">Coiled coil</keyword>
<feature type="region of interest" description="Disordered" evidence="7">
    <location>
        <begin position="232"/>
        <end position="267"/>
    </location>
</feature>
<dbReference type="InterPro" id="IPR018247">
    <property type="entry name" value="EF_Hand_1_Ca_BS"/>
</dbReference>
<evidence type="ECO:0000256" key="3">
    <source>
        <dbReference type="ARBA" id="ARBA00022837"/>
    </source>
</evidence>
<evidence type="ECO:0000256" key="4">
    <source>
        <dbReference type="ARBA" id="ARBA00022989"/>
    </source>
</evidence>
<sequence length="753" mass="84451">VVMSFQKDPIEAYIRGDDDQPEVASGAVRITGGGKRPEFVAECRTLDDLLRSRGLVRPAVVDFLSVDAEAAEVEIFRDFRFDDFDIRVINVEVQAKNYYDLDNVILNSGYAKVAVLGGDHVYAKLGSPFTFPSRMAAWRQVLAKDFWAHEAPKTAAALHSRAGGPSPMTAVCPTLRQALRSSLEIPPPMPTPAPSVDQAPEIHWMEFQTWFLAILDLKFSQQGAVLRGILESRPPLPPTPALPLPRRVSMTEKHARSPTSPRQPQVFEVKLDQEISPAGDDLERSSQVAESSSPKATLPHAVMFIAKKRMTTLGVNLMSEKMQPEPPVKHFVKTKLDLYMGGVVLINMIFMVVMTQWTGSRAEASLGLIPDPWPFFTDAFFDVSEYCFFSLYVADVVFRLLVLRREWYFDPSEGYMYLNMFDACLVCVSTFELLLLPAIFSAGGNPDIETNTIRVLKLIRIVRTLRIFKTVSVFRQLRLLVSTCIASIGALFWSMILLLLLNIAFALMMAQALQTFILDEEADLDTRVLMNQYYGSFTLAFYTIFEVTHSGSWPSRVRPVLDLVDPWYAALFLPYIAMVVFAVIRVVTALFIKETLASAANDAELVIEETRRNAVEYQEKLEELFQIVDDDGDGHLTPQEFVEAMSLPSVQQYMKFLDVSVRDVRPLFDILSEGDGLITIAEFCKGLMQLKGQARALDIVILQHENSKLMRQCNEIYRAICDAAAQCSPCSPRGGTWSPTESFSRHGGERKVG</sequence>
<evidence type="ECO:0000313" key="11">
    <source>
        <dbReference type="Proteomes" id="UP000601435"/>
    </source>
</evidence>
<organism evidence="10 11">
    <name type="scientific">Symbiodinium necroappetens</name>
    <dbReference type="NCBI Taxonomy" id="1628268"/>
    <lineage>
        <taxon>Eukaryota</taxon>
        <taxon>Sar</taxon>
        <taxon>Alveolata</taxon>
        <taxon>Dinophyceae</taxon>
        <taxon>Suessiales</taxon>
        <taxon>Symbiodiniaceae</taxon>
        <taxon>Symbiodinium</taxon>
    </lineage>
</organism>
<dbReference type="OrthoDB" id="432020at2759"/>
<keyword evidence="3" id="KW-0106">Calcium</keyword>
<feature type="transmembrane region" description="Helical" evidence="8">
    <location>
        <begin position="338"/>
        <end position="359"/>
    </location>
</feature>
<dbReference type="GO" id="GO:0005248">
    <property type="term" value="F:voltage-gated sodium channel activity"/>
    <property type="evidence" value="ECO:0007669"/>
    <property type="project" value="TreeGrafter"/>
</dbReference>
<dbReference type="InterPro" id="IPR027359">
    <property type="entry name" value="Volt_channel_dom_sf"/>
</dbReference>
<feature type="domain" description="EF-hand" evidence="9">
    <location>
        <begin position="616"/>
        <end position="651"/>
    </location>
</feature>
<dbReference type="Gene3D" id="1.10.287.70">
    <property type="match status" value="1"/>
</dbReference>
<feature type="non-terminal residue" evidence="10">
    <location>
        <position position="1"/>
    </location>
</feature>
<dbReference type="InterPro" id="IPR043203">
    <property type="entry name" value="VGCC_Ca_Na"/>
</dbReference>